<organism evidence="1 4">
    <name type="scientific">Gluconacetobacter dulcium</name>
    <dbReference type="NCBI Taxonomy" id="2729096"/>
    <lineage>
        <taxon>Bacteria</taxon>
        <taxon>Pseudomonadati</taxon>
        <taxon>Pseudomonadota</taxon>
        <taxon>Alphaproteobacteria</taxon>
        <taxon>Acetobacterales</taxon>
        <taxon>Acetobacteraceae</taxon>
        <taxon>Gluconacetobacter</taxon>
    </lineage>
</organism>
<reference evidence="3 4" key="1">
    <citation type="submission" date="2020-04" db="EMBL/GenBank/DDBJ databases">
        <title>Description of novel Gluconacetobacter.</title>
        <authorList>
            <person name="Sombolestani A."/>
        </authorList>
    </citation>
    <scope>NUCLEOTIDE SEQUENCE [LARGE SCALE GENOMIC DNA]</scope>
    <source>
        <strain evidence="2 3">LMG 1728</strain>
        <strain evidence="1 4">LMG 1731</strain>
    </source>
</reference>
<dbReference type="Proteomes" id="UP000540490">
    <property type="component" value="Unassembled WGS sequence"/>
</dbReference>
<evidence type="ECO:0000313" key="3">
    <source>
        <dbReference type="Proteomes" id="UP000540490"/>
    </source>
</evidence>
<evidence type="ECO:0000313" key="2">
    <source>
        <dbReference type="EMBL" id="MBB2192737.1"/>
    </source>
</evidence>
<name>A0A7W4IJH3_9PROT</name>
<sequence>MSPALLGELASLAGLVVQEAPVFWQLVEKIIAIFSENRAPTTDEWNAIIDTVKAAGVEDTQIKSTIPTASE</sequence>
<dbReference type="RefSeq" id="WP_182972772.1">
    <property type="nucleotide sequence ID" value="NZ_JABEQN010000003.1"/>
</dbReference>
<gene>
    <name evidence="2" type="ORF">HLH25_03615</name>
    <name evidence="1" type="ORF">HLH26_05675</name>
</gene>
<accession>A0A7W4IJH3</accession>
<evidence type="ECO:0000313" key="4">
    <source>
        <dbReference type="Proteomes" id="UP000561077"/>
    </source>
</evidence>
<dbReference type="AlphaFoldDB" id="A0A7W4IJH3"/>
<dbReference type="EMBL" id="JABEQN010000003">
    <property type="protein sequence ID" value="MBB2192737.1"/>
    <property type="molecule type" value="Genomic_DNA"/>
</dbReference>
<proteinExistence type="predicted"/>
<protein>
    <submittedName>
        <fullName evidence="1">Uncharacterized protein</fullName>
    </submittedName>
</protein>
<comment type="caution">
    <text evidence="1">The sequence shown here is derived from an EMBL/GenBank/DDBJ whole genome shotgun (WGS) entry which is preliminary data.</text>
</comment>
<dbReference type="EMBL" id="JABEQO010000005">
    <property type="protein sequence ID" value="MBB2164033.1"/>
    <property type="molecule type" value="Genomic_DNA"/>
</dbReference>
<dbReference type="Proteomes" id="UP000561077">
    <property type="component" value="Unassembled WGS sequence"/>
</dbReference>
<evidence type="ECO:0000313" key="1">
    <source>
        <dbReference type="EMBL" id="MBB2164033.1"/>
    </source>
</evidence>
<keyword evidence="3" id="KW-1185">Reference proteome</keyword>